<gene>
    <name evidence="1" type="ORF">NDU88_000891</name>
</gene>
<comment type="caution">
    <text evidence="1">The sequence shown here is derived from an EMBL/GenBank/DDBJ whole genome shotgun (WGS) entry which is preliminary data.</text>
</comment>
<dbReference type="EMBL" id="JANPWB010000002">
    <property type="protein sequence ID" value="KAJ1205456.1"/>
    <property type="molecule type" value="Genomic_DNA"/>
</dbReference>
<sequence>MGEQYLKSPSLLPTASVPWEVEGGTNACPLERQAAVSLVLPGTQHVVDAPAPTLHIEKLDKSLATRQDLHNRVDVVAVEVNLLREDQKILSTRVACTESELRDLEQSLKGLEWQVRSLSPKVWELEH</sequence>
<accession>A0AAV7VY91</accession>
<dbReference type="Proteomes" id="UP001066276">
    <property type="component" value="Chromosome 1_2"/>
</dbReference>
<dbReference type="AlphaFoldDB" id="A0AAV7VY91"/>
<proteinExistence type="predicted"/>
<name>A0AAV7VY91_PLEWA</name>
<protein>
    <submittedName>
        <fullName evidence="1">Uncharacterized protein</fullName>
    </submittedName>
</protein>
<evidence type="ECO:0000313" key="1">
    <source>
        <dbReference type="EMBL" id="KAJ1205456.1"/>
    </source>
</evidence>
<reference evidence="1" key="1">
    <citation type="journal article" date="2022" name="bioRxiv">
        <title>Sequencing and chromosome-scale assembly of the giantPleurodeles waltlgenome.</title>
        <authorList>
            <person name="Brown T."/>
            <person name="Elewa A."/>
            <person name="Iarovenko S."/>
            <person name="Subramanian E."/>
            <person name="Araus A.J."/>
            <person name="Petzold A."/>
            <person name="Susuki M."/>
            <person name="Suzuki K.-i.T."/>
            <person name="Hayashi T."/>
            <person name="Toyoda A."/>
            <person name="Oliveira C."/>
            <person name="Osipova E."/>
            <person name="Leigh N.D."/>
            <person name="Simon A."/>
            <person name="Yun M.H."/>
        </authorList>
    </citation>
    <scope>NUCLEOTIDE SEQUENCE</scope>
    <source>
        <strain evidence="1">20211129_DDA</strain>
        <tissue evidence="1">Liver</tissue>
    </source>
</reference>
<evidence type="ECO:0000313" key="2">
    <source>
        <dbReference type="Proteomes" id="UP001066276"/>
    </source>
</evidence>
<keyword evidence="2" id="KW-1185">Reference proteome</keyword>
<organism evidence="1 2">
    <name type="scientific">Pleurodeles waltl</name>
    <name type="common">Iberian ribbed newt</name>
    <dbReference type="NCBI Taxonomy" id="8319"/>
    <lineage>
        <taxon>Eukaryota</taxon>
        <taxon>Metazoa</taxon>
        <taxon>Chordata</taxon>
        <taxon>Craniata</taxon>
        <taxon>Vertebrata</taxon>
        <taxon>Euteleostomi</taxon>
        <taxon>Amphibia</taxon>
        <taxon>Batrachia</taxon>
        <taxon>Caudata</taxon>
        <taxon>Salamandroidea</taxon>
        <taxon>Salamandridae</taxon>
        <taxon>Pleurodelinae</taxon>
        <taxon>Pleurodeles</taxon>
    </lineage>
</organism>